<evidence type="ECO:0000256" key="1">
    <source>
        <dbReference type="SAM" id="MobiDB-lite"/>
    </source>
</evidence>
<evidence type="ECO:0000313" key="2">
    <source>
        <dbReference type="EMBL" id="CAD8886762.1"/>
    </source>
</evidence>
<protein>
    <submittedName>
        <fullName evidence="2">Uncharacterized protein</fullName>
    </submittedName>
</protein>
<feature type="compositionally biased region" description="Polar residues" evidence="1">
    <location>
        <begin position="49"/>
        <end position="60"/>
    </location>
</feature>
<accession>A0A7S1BIZ4</accession>
<feature type="region of interest" description="Disordered" evidence="1">
    <location>
        <begin position="1"/>
        <end position="60"/>
    </location>
</feature>
<feature type="compositionally biased region" description="Polar residues" evidence="1">
    <location>
        <begin position="1"/>
        <end position="14"/>
    </location>
</feature>
<proteinExistence type="predicted"/>
<name>A0A7S1BIZ4_9STRA</name>
<feature type="compositionally biased region" description="Basic and acidic residues" evidence="1">
    <location>
        <begin position="19"/>
        <end position="44"/>
    </location>
</feature>
<dbReference type="EMBL" id="HBFR01019286">
    <property type="protein sequence ID" value="CAD8886762.1"/>
    <property type="molecule type" value="Transcribed_RNA"/>
</dbReference>
<gene>
    <name evidence="2" type="ORF">CHYS00102_LOCUS13960</name>
</gene>
<organism evidence="2">
    <name type="scientific">Corethron hystrix</name>
    <dbReference type="NCBI Taxonomy" id="216773"/>
    <lineage>
        <taxon>Eukaryota</taxon>
        <taxon>Sar</taxon>
        <taxon>Stramenopiles</taxon>
        <taxon>Ochrophyta</taxon>
        <taxon>Bacillariophyta</taxon>
        <taxon>Coscinodiscophyceae</taxon>
        <taxon>Corethrophycidae</taxon>
        <taxon>Corethrales</taxon>
        <taxon>Corethraceae</taxon>
        <taxon>Corethron</taxon>
    </lineage>
</organism>
<dbReference type="AlphaFoldDB" id="A0A7S1BIZ4"/>
<reference evidence="2" key="1">
    <citation type="submission" date="2021-01" db="EMBL/GenBank/DDBJ databases">
        <authorList>
            <person name="Corre E."/>
            <person name="Pelletier E."/>
            <person name="Niang G."/>
            <person name="Scheremetjew M."/>
            <person name="Finn R."/>
            <person name="Kale V."/>
            <person name="Holt S."/>
            <person name="Cochrane G."/>
            <person name="Meng A."/>
            <person name="Brown T."/>
            <person name="Cohen L."/>
        </authorList>
    </citation>
    <scope>NUCLEOTIDE SEQUENCE</scope>
    <source>
        <strain evidence="2">308</strain>
    </source>
</reference>
<sequence length="141" mass="16323">MMVNDNENTETQQGYGAGRVEERSKKKERMELNDDFGEPDRGTRPPEPMTSNASNATVGQESWRALLVQSNVLSDEDRRRIEMFFTTQTNPTPEKKTFRIKLHQEKRPDDSGTGGVVRETLYLELDYETFGYKKLRSTKKK</sequence>